<feature type="region of interest" description="Disordered" evidence="1">
    <location>
        <begin position="391"/>
        <end position="416"/>
    </location>
</feature>
<evidence type="ECO:0000313" key="4">
    <source>
        <dbReference type="Proteomes" id="UP000186905"/>
    </source>
</evidence>
<dbReference type="GO" id="GO:0050660">
    <property type="term" value="F:flavin adenine dinucleotide binding"/>
    <property type="evidence" value="ECO:0007669"/>
    <property type="project" value="InterPro"/>
</dbReference>
<feature type="domain" description="Electron transfer flavoprotein alpha subunit C-terminal" evidence="2">
    <location>
        <begin position="273"/>
        <end position="348"/>
    </location>
</feature>
<reference evidence="3 4" key="1">
    <citation type="submission" date="2016-09" db="EMBL/GenBank/DDBJ databases">
        <title>Photobacterium proteolyticum sp. nov. a protease producing bacterium isolated from ocean sediments of Laizhou Bay.</title>
        <authorList>
            <person name="Li Y."/>
        </authorList>
    </citation>
    <scope>NUCLEOTIDE SEQUENCE [LARGE SCALE GENOMIC DNA]</scope>
    <source>
        <strain evidence="3 4">13-12</strain>
    </source>
</reference>
<dbReference type="PANTHER" id="PTHR43153">
    <property type="entry name" value="ELECTRON TRANSFER FLAVOPROTEIN ALPHA"/>
    <property type="match status" value="1"/>
</dbReference>
<name>A0A1Q9GF22_9GAMM</name>
<dbReference type="InterPro" id="IPR029035">
    <property type="entry name" value="DHS-like_NAD/FAD-binding_dom"/>
</dbReference>
<dbReference type="Pfam" id="PF00766">
    <property type="entry name" value="ETF_alpha"/>
    <property type="match status" value="1"/>
</dbReference>
<evidence type="ECO:0000256" key="1">
    <source>
        <dbReference type="SAM" id="MobiDB-lite"/>
    </source>
</evidence>
<dbReference type="InterPro" id="IPR014731">
    <property type="entry name" value="ETF_asu_C"/>
</dbReference>
<feature type="compositionally biased region" description="Basic and acidic residues" evidence="1">
    <location>
        <begin position="406"/>
        <end position="416"/>
    </location>
</feature>
<gene>
    <name evidence="3" type="ORF">BIT28_07160</name>
</gene>
<dbReference type="PANTHER" id="PTHR43153:SF1">
    <property type="entry name" value="ELECTRON TRANSFER FLAVOPROTEIN SUBUNIT ALPHA, MITOCHONDRIAL"/>
    <property type="match status" value="1"/>
</dbReference>
<dbReference type="GO" id="GO:0033539">
    <property type="term" value="P:fatty acid beta-oxidation using acyl-CoA dehydrogenase"/>
    <property type="evidence" value="ECO:0007669"/>
    <property type="project" value="TreeGrafter"/>
</dbReference>
<dbReference type="SUPFAM" id="SSF52467">
    <property type="entry name" value="DHS-like NAD/FAD-binding domain"/>
    <property type="match status" value="1"/>
</dbReference>
<dbReference type="InterPro" id="IPR014729">
    <property type="entry name" value="Rossmann-like_a/b/a_fold"/>
</dbReference>
<keyword evidence="4" id="KW-1185">Reference proteome</keyword>
<proteinExistence type="predicted"/>
<protein>
    <recommendedName>
        <fullName evidence="2">Electron transfer flavoprotein alpha subunit C-terminal domain-containing protein</fullName>
    </recommendedName>
</protein>
<dbReference type="SUPFAM" id="SSF52402">
    <property type="entry name" value="Adenine nucleotide alpha hydrolases-like"/>
    <property type="match status" value="1"/>
</dbReference>
<comment type="caution">
    <text evidence="3">The sequence shown here is derived from an EMBL/GenBank/DDBJ whole genome shotgun (WGS) entry which is preliminary data.</text>
</comment>
<dbReference type="STRING" id="1903952.BIT28_07160"/>
<dbReference type="RefSeq" id="WP_075766971.1">
    <property type="nucleotide sequence ID" value="NZ_MJIL01000090.1"/>
</dbReference>
<dbReference type="Gene3D" id="3.40.50.620">
    <property type="entry name" value="HUPs"/>
    <property type="match status" value="1"/>
</dbReference>
<sequence>MSKVFRRDPRQERIHRNRLHRLHHTFAANPETSLETSSGAMPTIEPQGWNASRLPLHRVDNPEFYIAVVPEMSGGRLTSADRNMLGLAQQLANSGIGYDQSIEEQENVRQGAVLALVFFPIKDDRFADAGIDRLLDLSVFGEEGYQPEYQLTLLLQADKQFSPRYWLFGDQTMNSADLGRRLAARLDERAATGVVEIDDNWIWCRAGQSAKEYRRPHERILLVTEQIADPVSNYRYQSSLVELDPIAPEMTPSVPSKIEDLGLVTVDPRSVSLVEAEFVVAGGNGVTDWSLFHQVAAALGATEGASRVAVDDGNMPRSTQVGASGTLVSARVYLAVGISGAIQHLQGMTHCDTVIAINLDPGCAMVNRADLSVIGDSSEIMQALVDSISHRESESQAGELTGADSEQVKEKWDDAV</sequence>
<evidence type="ECO:0000259" key="2">
    <source>
        <dbReference type="Pfam" id="PF00766"/>
    </source>
</evidence>
<evidence type="ECO:0000313" key="3">
    <source>
        <dbReference type="EMBL" id="OLQ72954.1"/>
    </source>
</evidence>
<organism evidence="3 4">
    <name type="scientific">Photobacterium proteolyticum</name>
    <dbReference type="NCBI Taxonomy" id="1903952"/>
    <lineage>
        <taxon>Bacteria</taxon>
        <taxon>Pseudomonadati</taxon>
        <taxon>Pseudomonadota</taxon>
        <taxon>Gammaproteobacteria</taxon>
        <taxon>Vibrionales</taxon>
        <taxon>Vibrionaceae</taxon>
        <taxon>Photobacterium</taxon>
    </lineage>
</organism>
<accession>A0A1Q9GF22</accession>
<dbReference type="Gene3D" id="3.40.50.1220">
    <property type="entry name" value="TPP-binding domain"/>
    <property type="match status" value="1"/>
</dbReference>
<dbReference type="EMBL" id="MJIL01000090">
    <property type="protein sequence ID" value="OLQ72954.1"/>
    <property type="molecule type" value="Genomic_DNA"/>
</dbReference>
<dbReference type="AlphaFoldDB" id="A0A1Q9GF22"/>
<dbReference type="OrthoDB" id="9770286at2"/>
<dbReference type="Proteomes" id="UP000186905">
    <property type="component" value="Unassembled WGS sequence"/>
</dbReference>
<dbReference type="GO" id="GO:0009055">
    <property type="term" value="F:electron transfer activity"/>
    <property type="evidence" value="ECO:0007669"/>
    <property type="project" value="InterPro"/>
</dbReference>
<dbReference type="InterPro" id="IPR001308">
    <property type="entry name" value="ETF_a/FixB"/>
</dbReference>